<evidence type="ECO:0000256" key="1">
    <source>
        <dbReference type="ARBA" id="ARBA00022612"/>
    </source>
</evidence>
<sequence length="484" mass="53900">MEGIRARSQSLEGFILEHWHVLEPTRPLKFGWALRAMCKHLEAVTEGRIQFLLMTVPPGMMKSLLMVFWTAWEWGPVGRPDLQTLATSYSQPNVLRDNLKLRRLIESDQYQAAWPLKLRGDQNAKGKFENTGNGFSEARPFSSMTGGRGDRVKVDDPHSTETAESDAERKTAVRIFREGITDRLNDITSSAMVIIMQRLHQQDVAAVAMELDLGFVHLNLPMEFEAERVDKDGKKSGGPCRTYVDGKPFFEDPRTDEGELLFPERFPRAEVDRLKRAKGSYAWAGQYQQRPTPRDGGKFKREWFEVVEAAPAIASARKVRRWDFAATDPKEKNSSDPDYTVGLLLGESQGIYYVLDVVRDQVSPVGVERMLKNTALRDGKSIKVRIPQDPGAAGKSNAAHQVKLLAGWDVKSALESGSKEVRATPVEAQAEAGNIKLVSGPWVAAFLDEIAEFPNAKHDDQVDALSGAFAELVTGSTYNLGNAL</sequence>
<organism evidence="4 5">
    <name type="scientific">Stenotrophomonas rhizophila</name>
    <dbReference type="NCBI Taxonomy" id="216778"/>
    <lineage>
        <taxon>Bacteria</taxon>
        <taxon>Pseudomonadati</taxon>
        <taxon>Pseudomonadota</taxon>
        <taxon>Gammaproteobacteria</taxon>
        <taxon>Lysobacterales</taxon>
        <taxon>Lysobacteraceae</taxon>
        <taxon>Stenotrophomonas</taxon>
    </lineage>
</organism>
<dbReference type="Proteomes" id="UP000274786">
    <property type="component" value="Unassembled WGS sequence"/>
</dbReference>
<name>A0A498CNR6_9GAMM</name>
<evidence type="ECO:0000313" key="4">
    <source>
        <dbReference type="EMBL" id="RLK53441.1"/>
    </source>
</evidence>
<evidence type="ECO:0000256" key="2">
    <source>
        <dbReference type="SAM" id="MobiDB-lite"/>
    </source>
</evidence>
<dbReference type="InterPro" id="IPR035421">
    <property type="entry name" value="Terminase_6C"/>
</dbReference>
<evidence type="ECO:0000259" key="3">
    <source>
        <dbReference type="Pfam" id="PF17289"/>
    </source>
</evidence>
<gene>
    <name evidence="4" type="ORF">BCL79_2748</name>
</gene>
<accession>A0A498CNR6</accession>
<proteinExistence type="predicted"/>
<feature type="region of interest" description="Disordered" evidence="2">
    <location>
        <begin position="128"/>
        <end position="166"/>
    </location>
</feature>
<dbReference type="AlphaFoldDB" id="A0A498CNR6"/>
<feature type="domain" description="Terminase large subunit gp17-like C-terminal" evidence="3">
    <location>
        <begin position="322"/>
        <end position="470"/>
    </location>
</feature>
<evidence type="ECO:0000313" key="5">
    <source>
        <dbReference type="Proteomes" id="UP000274786"/>
    </source>
</evidence>
<dbReference type="InterPro" id="IPR006517">
    <property type="entry name" value="Phage_terminase_lsu-like_C"/>
</dbReference>
<keyword evidence="1" id="KW-1188">Viral release from host cell</keyword>
<dbReference type="Pfam" id="PF17289">
    <property type="entry name" value="Terminase_6C"/>
    <property type="match status" value="1"/>
</dbReference>
<protein>
    <submittedName>
        <fullName evidence="4">Putative phage terminase large subunit-like protein</fullName>
    </submittedName>
</protein>
<reference evidence="4 5" key="1">
    <citation type="submission" date="2018-10" db="EMBL/GenBank/DDBJ databases">
        <title>Comparative analysis of microorganisms from saline springs in Andes Mountain Range, Colombia.</title>
        <authorList>
            <person name="Rubin E."/>
        </authorList>
    </citation>
    <scope>NUCLEOTIDE SEQUENCE [LARGE SCALE GENOMIC DNA]</scope>
    <source>
        <strain evidence="4 5">USBA GBX 843</strain>
    </source>
</reference>
<comment type="caution">
    <text evidence="4">The sequence shown here is derived from an EMBL/GenBank/DDBJ whole genome shotgun (WGS) entry which is preliminary data.</text>
</comment>
<feature type="compositionally biased region" description="Basic and acidic residues" evidence="2">
    <location>
        <begin position="148"/>
        <end position="166"/>
    </location>
</feature>
<dbReference type="NCBIfam" id="TIGR01630">
    <property type="entry name" value="psiM2_ORF9"/>
    <property type="match status" value="1"/>
</dbReference>
<dbReference type="EMBL" id="RCDC01000005">
    <property type="protein sequence ID" value="RLK53441.1"/>
    <property type="molecule type" value="Genomic_DNA"/>
</dbReference>